<evidence type="ECO:0000313" key="2">
    <source>
        <dbReference type="Proteomes" id="UP001176961"/>
    </source>
</evidence>
<reference evidence="1" key="1">
    <citation type="submission" date="2023-07" db="EMBL/GenBank/DDBJ databases">
        <authorList>
            <consortium name="CYATHOMIX"/>
        </authorList>
    </citation>
    <scope>NUCLEOTIDE SEQUENCE</scope>
    <source>
        <strain evidence="1">N/A</strain>
    </source>
</reference>
<sequence length="68" mass="8022">MSSSPPRPQNRGQKGRSQFEDWRTLHLRMQQKLMLCKVHSEIRIKILSLCQCLSLLLNPFLRLALVYL</sequence>
<organism evidence="1 2">
    <name type="scientific">Cylicocyclus nassatus</name>
    <name type="common">Nematode worm</name>
    <dbReference type="NCBI Taxonomy" id="53992"/>
    <lineage>
        <taxon>Eukaryota</taxon>
        <taxon>Metazoa</taxon>
        <taxon>Ecdysozoa</taxon>
        <taxon>Nematoda</taxon>
        <taxon>Chromadorea</taxon>
        <taxon>Rhabditida</taxon>
        <taxon>Rhabditina</taxon>
        <taxon>Rhabditomorpha</taxon>
        <taxon>Strongyloidea</taxon>
        <taxon>Strongylidae</taxon>
        <taxon>Cylicocyclus</taxon>
    </lineage>
</organism>
<proteinExistence type="predicted"/>
<dbReference type="AlphaFoldDB" id="A0AA36GMV7"/>
<evidence type="ECO:0000313" key="1">
    <source>
        <dbReference type="EMBL" id="CAJ0595014.1"/>
    </source>
</evidence>
<comment type="caution">
    <text evidence="1">The sequence shown here is derived from an EMBL/GenBank/DDBJ whole genome shotgun (WGS) entry which is preliminary data.</text>
</comment>
<protein>
    <submittedName>
        <fullName evidence="1">Uncharacterized protein</fullName>
    </submittedName>
</protein>
<accession>A0AA36GMV7</accession>
<gene>
    <name evidence="1" type="ORF">CYNAS_LOCUS6997</name>
</gene>
<keyword evidence="2" id="KW-1185">Reference proteome</keyword>
<name>A0AA36GMV7_CYLNA</name>
<dbReference type="Proteomes" id="UP001176961">
    <property type="component" value="Unassembled WGS sequence"/>
</dbReference>
<dbReference type="EMBL" id="CATQJL010000112">
    <property type="protein sequence ID" value="CAJ0595014.1"/>
    <property type="molecule type" value="Genomic_DNA"/>
</dbReference>